<dbReference type="KEGG" id="rti:DC20_02710"/>
<proteinExistence type="predicted"/>
<dbReference type="STRING" id="512763.DC20_02710"/>
<dbReference type="RefSeq" id="WP_062542418.1">
    <property type="nucleotide sequence ID" value="NZ_CP012643.1"/>
</dbReference>
<evidence type="ECO:0000313" key="2">
    <source>
        <dbReference type="Proteomes" id="UP000061382"/>
    </source>
</evidence>
<keyword evidence="2" id="KW-1185">Reference proteome</keyword>
<evidence type="ECO:0000313" key="1">
    <source>
        <dbReference type="EMBL" id="ALI98084.1"/>
    </source>
</evidence>
<gene>
    <name evidence="1" type="ORF">DC20_02710</name>
</gene>
<name>A0A0P0CMF1_9BACT</name>
<organism evidence="1 2">
    <name type="scientific">Rufibacter tibetensis</name>
    <dbReference type="NCBI Taxonomy" id="512763"/>
    <lineage>
        <taxon>Bacteria</taxon>
        <taxon>Pseudomonadati</taxon>
        <taxon>Bacteroidota</taxon>
        <taxon>Cytophagia</taxon>
        <taxon>Cytophagales</taxon>
        <taxon>Hymenobacteraceae</taxon>
        <taxon>Rufibacter</taxon>
    </lineage>
</organism>
<protein>
    <submittedName>
        <fullName evidence="1">Uncharacterized protein</fullName>
    </submittedName>
</protein>
<sequence>MSKFWDKYSALREDYKDSPFFRENGEYTKAEFNFMYNEYYERIKNFFIEYIQLYPYFSNKIGDEFFVKFRSAPKKRDLIFRFISQPENGISNQNNQVVIHNNRSIESSEHNFNFDGVFLLISICHKISSLPVTKDLFIANSIRFKAHGGIALTRKLESILFDVNRVFTSRTGKHLIPKLESLIKALYTLLPEDWNMASVRESTAYKAKINREQFLEREEFLDAIDTFRENDRFRGKGQELYSELINDFNRHNEDDDHEDHNNTTSPFVHVFKHITDEINEIGSSNFWLNFYEEHLYNTINRSNINKERVAGEFACYLYGFGGLFDWEDELPQGYKSILLKVHELYGVEADSAKYYFSAVAQLSKLQPKLVDELHSKIYYELPNNQENHINCIYEFLDSLMHAQPGGNDGKQVESWASALFKYAELDILTLFESTLKPKVQLFFSLSGCFKSQQGLSKLEVVSVFSDYLDESEVETFLKDDIEKLMARNRPINFYVRYKSARIANKVKVKIFKEYLPDCRVPQYNQVRDRILSLDNSNEWLEQVEKHLLSIYDIRYFLSRKGVA</sequence>
<accession>A0A0P0CMF1</accession>
<dbReference type="AlphaFoldDB" id="A0A0P0CMF1"/>
<dbReference type="Proteomes" id="UP000061382">
    <property type="component" value="Chromosome"/>
</dbReference>
<dbReference type="EMBL" id="CP012643">
    <property type="protein sequence ID" value="ALI98084.1"/>
    <property type="molecule type" value="Genomic_DNA"/>
</dbReference>
<dbReference type="PATRIC" id="fig|512763.3.peg.599"/>
<reference evidence="1 2" key="1">
    <citation type="submission" date="2015-08" db="EMBL/GenBank/DDBJ databases">
        <title>Complete genome sequence of Rufibacter tibetensis strain 1351t, a radiation-resistant bacterium from tibet plateau.</title>
        <authorList>
            <person name="Dai J."/>
        </authorList>
    </citation>
    <scope>NUCLEOTIDE SEQUENCE [LARGE SCALE GENOMIC DNA]</scope>
    <source>
        <strain evidence="1 2">1351</strain>
    </source>
</reference>